<comment type="caution">
    <text evidence="1">The sequence shown here is derived from an EMBL/GenBank/DDBJ whole genome shotgun (WGS) entry which is preliminary data.</text>
</comment>
<keyword evidence="2" id="KW-1185">Reference proteome</keyword>
<reference evidence="1" key="1">
    <citation type="journal article" date="2021" name="Sci. Adv.">
        <title>The American lobster genome reveals insights on longevity, neural, and immune adaptations.</title>
        <authorList>
            <person name="Polinski J.M."/>
            <person name="Zimin A.V."/>
            <person name="Clark K.F."/>
            <person name="Kohn A.B."/>
            <person name="Sadowski N."/>
            <person name="Timp W."/>
            <person name="Ptitsyn A."/>
            <person name="Khanna P."/>
            <person name="Romanova D.Y."/>
            <person name="Williams P."/>
            <person name="Greenwood S.J."/>
            <person name="Moroz L.L."/>
            <person name="Walt D.R."/>
            <person name="Bodnar A.G."/>
        </authorList>
    </citation>
    <scope>NUCLEOTIDE SEQUENCE</scope>
    <source>
        <strain evidence="1">GMGI-L3</strain>
    </source>
</reference>
<evidence type="ECO:0000313" key="1">
    <source>
        <dbReference type="EMBL" id="KAG7173932.1"/>
    </source>
</evidence>
<feature type="non-terminal residue" evidence="1">
    <location>
        <position position="1"/>
    </location>
</feature>
<dbReference type="Proteomes" id="UP000747542">
    <property type="component" value="Unassembled WGS sequence"/>
</dbReference>
<accession>A0A8J5N661</accession>
<feature type="non-terminal residue" evidence="1">
    <location>
        <position position="172"/>
    </location>
</feature>
<name>A0A8J5N661_HOMAM</name>
<evidence type="ECO:0000313" key="2">
    <source>
        <dbReference type="Proteomes" id="UP000747542"/>
    </source>
</evidence>
<proteinExistence type="predicted"/>
<protein>
    <submittedName>
        <fullName evidence="1">Uncharacterized protein</fullName>
    </submittedName>
</protein>
<dbReference type="AlphaFoldDB" id="A0A8J5N661"/>
<organism evidence="1 2">
    <name type="scientific">Homarus americanus</name>
    <name type="common">American lobster</name>
    <dbReference type="NCBI Taxonomy" id="6706"/>
    <lineage>
        <taxon>Eukaryota</taxon>
        <taxon>Metazoa</taxon>
        <taxon>Ecdysozoa</taxon>
        <taxon>Arthropoda</taxon>
        <taxon>Crustacea</taxon>
        <taxon>Multicrustacea</taxon>
        <taxon>Malacostraca</taxon>
        <taxon>Eumalacostraca</taxon>
        <taxon>Eucarida</taxon>
        <taxon>Decapoda</taxon>
        <taxon>Pleocyemata</taxon>
        <taxon>Astacidea</taxon>
        <taxon>Nephropoidea</taxon>
        <taxon>Nephropidae</taxon>
        <taxon>Homarus</taxon>
    </lineage>
</organism>
<sequence>LYSAESHTKRYRDKEAKGHNGLFHAGIQSYIHDFRCRVLLDSPSSRHTSTANMSSKVTFQDTWLQKPEFQPWLTREEGDSKRAYCKICKSGFGTEISTIRRHKKAKMHVANEGKADQQESGPSTPNYSLSGVAFATILLCCFIAEHNLPFTIAEPLVKLQKRMFPDSTIAQE</sequence>
<dbReference type="EMBL" id="JAHLQT010008527">
    <property type="protein sequence ID" value="KAG7173932.1"/>
    <property type="molecule type" value="Genomic_DNA"/>
</dbReference>
<gene>
    <name evidence="1" type="ORF">Hamer_G026680</name>
</gene>